<gene>
    <name evidence="1" type="ORF">G9U51_01960</name>
</gene>
<evidence type="ECO:0000313" key="2">
    <source>
        <dbReference type="Proteomes" id="UP000744769"/>
    </source>
</evidence>
<keyword evidence="2" id="KW-1185">Reference proteome</keyword>
<reference evidence="1" key="1">
    <citation type="submission" date="2020-03" db="EMBL/GenBank/DDBJ databases">
        <title>Draft sequencing of Calidifontibacter sp. DB0510.</title>
        <authorList>
            <person name="Kim D.-U."/>
        </authorList>
    </citation>
    <scope>NUCLEOTIDE SEQUENCE</scope>
    <source>
        <strain evidence="1">DB0510</strain>
    </source>
</reference>
<dbReference type="Proteomes" id="UP000744769">
    <property type="component" value="Unassembled WGS sequence"/>
</dbReference>
<dbReference type="AlphaFoldDB" id="A0A967E964"/>
<proteinExistence type="predicted"/>
<evidence type="ECO:0000313" key="1">
    <source>
        <dbReference type="EMBL" id="NHN54544.1"/>
    </source>
</evidence>
<protein>
    <submittedName>
        <fullName evidence="1">Uncharacterized protein</fullName>
    </submittedName>
</protein>
<name>A0A967E964_9MICO</name>
<accession>A0A967E964</accession>
<sequence>MRWEELFGDLEGQLAEAERRDWEAQLPDRTRAERAEVTLLDRCAATIGAVVTIDTAAGPVRGELADLGKDWLCVREEGRSDAWVPQTAALAVAGLSPRSDPAVRIGRRFGMGVALRAIARDRAPVTIHAPGGLRWAGTIDHVGRDHLDLAEHPADAVRRRGAVTGHRAVPFAAICVVRRAVTG</sequence>
<organism evidence="1 2">
    <name type="scientific">Metallococcus carri</name>
    <dbReference type="NCBI Taxonomy" id="1656884"/>
    <lineage>
        <taxon>Bacteria</taxon>
        <taxon>Bacillati</taxon>
        <taxon>Actinomycetota</taxon>
        <taxon>Actinomycetes</taxon>
        <taxon>Micrococcales</taxon>
        <taxon>Dermacoccaceae</taxon>
        <taxon>Metallococcus</taxon>
    </lineage>
</organism>
<dbReference type="RefSeq" id="WP_166192287.1">
    <property type="nucleotide sequence ID" value="NZ_JAAOIV010000001.1"/>
</dbReference>
<comment type="caution">
    <text evidence="1">The sequence shown here is derived from an EMBL/GenBank/DDBJ whole genome shotgun (WGS) entry which is preliminary data.</text>
</comment>
<dbReference type="EMBL" id="JAAOIV010000001">
    <property type="protein sequence ID" value="NHN54544.1"/>
    <property type="molecule type" value="Genomic_DNA"/>
</dbReference>